<keyword evidence="5" id="KW-0472">Membrane</keyword>
<evidence type="ECO:0000256" key="2">
    <source>
        <dbReference type="ARBA" id="ARBA00022448"/>
    </source>
</evidence>
<protein>
    <submittedName>
        <fullName evidence="6">MFS transporter</fullName>
    </submittedName>
</protein>
<dbReference type="Proteomes" id="UP000244754">
    <property type="component" value="Chromosome"/>
</dbReference>
<proteinExistence type="predicted"/>
<dbReference type="CDD" id="cd17321">
    <property type="entry name" value="MFS_MMR_MDR_like"/>
    <property type="match status" value="1"/>
</dbReference>
<dbReference type="OrthoDB" id="2412976at2"/>
<dbReference type="PANTHER" id="PTHR42718:SF9">
    <property type="entry name" value="MAJOR FACILITATOR SUPERFAMILY MULTIDRUG TRANSPORTER MFSC"/>
    <property type="match status" value="1"/>
</dbReference>
<dbReference type="InterPro" id="IPR036259">
    <property type="entry name" value="MFS_trans_sf"/>
</dbReference>
<dbReference type="SUPFAM" id="SSF103473">
    <property type="entry name" value="MFS general substrate transporter"/>
    <property type="match status" value="1"/>
</dbReference>
<name>A0A2S0WFP4_9CORY</name>
<evidence type="ECO:0000256" key="3">
    <source>
        <dbReference type="ARBA" id="ARBA00022692"/>
    </source>
</evidence>
<evidence type="ECO:0000256" key="4">
    <source>
        <dbReference type="ARBA" id="ARBA00022989"/>
    </source>
</evidence>
<reference evidence="7" key="1">
    <citation type="submission" date="2018-01" db="EMBL/GenBank/DDBJ databases">
        <authorList>
            <person name="Li J."/>
        </authorList>
    </citation>
    <scope>NUCLEOTIDE SEQUENCE [LARGE SCALE GENOMIC DNA]</scope>
    <source>
        <strain evidence="7">2184</strain>
    </source>
</reference>
<keyword evidence="7" id="KW-1185">Reference proteome</keyword>
<dbReference type="GO" id="GO:0005886">
    <property type="term" value="C:plasma membrane"/>
    <property type="evidence" value="ECO:0007669"/>
    <property type="project" value="UniProtKB-SubCell"/>
</dbReference>
<organism evidence="6 7">
    <name type="scientific">Corynebacterium liangguodongii</name>
    <dbReference type="NCBI Taxonomy" id="2079535"/>
    <lineage>
        <taxon>Bacteria</taxon>
        <taxon>Bacillati</taxon>
        <taxon>Actinomycetota</taxon>
        <taxon>Actinomycetes</taxon>
        <taxon>Mycobacteriales</taxon>
        <taxon>Corynebacteriaceae</taxon>
        <taxon>Corynebacterium</taxon>
    </lineage>
</organism>
<accession>A0A2S0WFP4</accession>
<dbReference type="PANTHER" id="PTHR42718">
    <property type="entry name" value="MAJOR FACILITATOR SUPERFAMILY MULTIDRUG TRANSPORTER MFSC"/>
    <property type="match status" value="1"/>
</dbReference>
<evidence type="ECO:0000313" key="6">
    <source>
        <dbReference type="EMBL" id="AWB84598.1"/>
    </source>
</evidence>
<gene>
    <name evidence="6" type="ORF">C3E79_08990</name>
</gene>
<dbReference type="Pfam" id="PF07690">
    <property type="entry name" value="MFS_1"/>
    <property type="match status" value="1"/>
</dbReference>
<dbReference type="AlphaFoldDB" id="A0A2S0WFP4"/>
<evidence type="ECO:0000256" key="1">
    <source>
        <dbReference type="ARBA" id="ARBA00004651"/>
    </source>
</evidence>
<dbReference type="GO" id="GO:0022857">
    <property type="term" value="F:transmembrane transporter activity"/>
    <property type="evidence" value="ECO:0007669"/>
    <property type="project" value="InterPro"/>
</dbReference>
<keyword evidence="3" id="KW-0812">Transmembrane</keyword>
<dbReference type="KEGG" id="clia:C3E79_08990"/>
<sequence>MHAETAYRGNDALLVGLVLSVSTFWLFAQTANINAPLITESLEISESITGAGIAVAGVVCGMFIAVFGSIADRNGHVRMVLVGNLINLIGSLLLACAPAGDLAVWFFVCGRVLQGIAAALIMPATLTIVQRYWEGNERRRAISMWSFGSFGASGLAGFFGGILAQSPIGWRGVFFFGAVVSVIASLLVRRAPETDTPRSGVKGLDWAGAGTFALATALVFVLITQGSAFDWGGVVPWSIVVASALVVACFVVIEKAKGSEAFLDFALLANRQYSSVVAANFLANAVGGGLIAALWVLQLGYGLSVAKTGLLTLGFAAGIFICLRLGEKLLGSFGARTPMLIATSLVAVAVMLLTPTFLPLGAYMVTAVVGTFILGGGLAIFATPATDAALSALPASKLGVGSGFYKMASALGNGFGIAVSSVLFLVSRDGGWLVGSLDGLVEFSSGGDVAARQAGSVALFGSLALAVSALAVVGLLVPRKTISR</sequence>
<dbReference type="Gene3D" id="1.20.1250.20">
    <property type="entry name" value="MFS general substrate transporter like domains"/>
    <property type="match status" value="1"/>
</dbReference>
<keyword evidence="4" id="KW-1133">Transmembrane helix</keyword>
<dbReference type="InterPro" id="IPR020846">
    <property type="entry name" value="MFS_dom"/>
</dbReference>
<keyword evidence="2" id="KW-0813">Transport</keyword>
<evidence type="ECO:0000313" key="7">
    <source>
        <dbReference type="Proteomes" id="UP000244754"/>
    </source>
</evidence>
<dbReference type="RefSeq" id="WP_108404606.1">
    <property type="nucleotide sequence ID" value="NZ_CP026948.1"/>
</dbReference>
<comment type="subcellular location">
    <subcellularLocation>
        <location evidence="1">Cell membrane</location>
        <topology evidence="1">Multi-pass membrane protein</topology>
    </subcellularLocation>
</comment>
<dbReference type="InterPro" id="IPR011701">
    <property type="entry name" value="MFS"/>
</dbReference>
<dbReference type="PROSITE" id="PS50850">
    <property type="entry name" value="MFS"/>
    <property type="match status" value="1"/>
</dbReference>
<dbReference type="EMBL" id="CP026948">
    <property type="protein sequence ID" value="AWB84598.1"/>
    <property type="molecule type" value="Genomic_DNA"/>
</dbReference>
<evidence type="ECO:0000256" key="5">
    <source>
        <dbReference type="ARBA" id="ARBA00023136"/>
    </source>
</evidence>